<evidence type="ECO:0000313" key="7">
    <source>
        <dbReference type="EMBL" id="RDZ12350.1"/>
    </source>
</evidence>
<dbReference type="GO" id="GO:0042597">
    <property type="term" value="C:periplasmic space"/>
    <property type="evidence" value="ECO:0007669"/>
    <property type="project" value="UniProtKB-ARBA"/>
</dbReference>
<evidence type="ECO:0000256" key="2">
    <source>
        <dbReference type="ARBA" id="ARBA00005695"/>
    </source>
</evidence>
<accession>A0A3D8WZK6</accession>
<evidence type="ECO:0000256" key="4">
    <source>
        <dbReference type="SAM" id="MobiDB-lite"/>
    </source>
</evidence>
<evidence type="ECO:0000256" key="5">
    <source>
        <dbReference type="SAM" id="SignalP"/>
    </source>
</evidence>
<dbReference type="AlphaFoldDB" id="A0A3D8WZK6"/>
<dbReference type="PANTHER" id="PTHR30290:SF38">
    <property type="entry name" value="D,D-DIPEPTIDE-BINDING PERIPLASMIC PROTEIN DDPA-RELATED"/>
    <property type="match status" value="1"/>
</dbReference>
<evidence type="ECO:0000259" key="6">
    <source>
        <dbReference type="Pfam" id="PF00496"/>
    </source>
</evidence>
<dbReference type="Gene3D" id="3.40.190.10">
    <property type="entry name" value="Periplasmic binding protein-like II"/>
    <property type="match status" value="1"/>
</dbReference>
<dbReference type="InterPro" id="IPR000914">
    <property type="entry name" value="SBP_5_dom"/>
</dbReference>
<gene>
    <name evidence="7" type="ORF">C3744_18835</name>
</gene>
<comment type="caution">
    <text evidence="7">The sequence shown here is derived from an EMBL/GenBank/DDBJ whole genome shotgun (WGS) entry which is preliminary data.</text>
</comment>
<dbReference type="SUPFAM" id="SSF53850">
    <property type="entry name" value="Periplasmic binding protein-like II"/>
    <property type="match status" value="1"/>
</dbReference>
<dbReference type="InterPro" id="IPR039424">
    <property type="entry name" value="SBP_5"/>
</dbReference>
<dbReference type="PANTHER" id="PTHR30290">
    <property type="entry name" value="PERIPLASMIC BINDING COMPONENT OF ABC TRANSPORTER"/>
    <property type="match status" value="1"/>
</dbReference>
<comment type="similarity">
    <text evidence="2">Belongs to the bacterial solute-binding protein 5 family.</text>
</comment>
<sequence>MKRTYLLFISLLTIVLIVAGCSGNASKNTSSEKEGKEGGTLNVASQSEPATLDAQITGDSDVKDATRSIYEGLMILDDQGNPKPDLASKVDISDDKKTYTFHLRKGVKFHNGKEMTADDVVASINRWIKLSSLGKTNFSGAEMTKTNDDTVELHLPSPNVNTLSLLADPIPAAAILPKEVVDNASDEGIKDYIGTGPYKVKEWKKNQYLLLEKFKDYSSKGREVKKTPHVNEIKISFVSDESTRISGITTGQFDVALSVSSDNAKQVEGSQNAKVETSPGGFMGLFYNADKGVFKDINARKAVNTALNSKDILDSSYGSSDYYKLSSSIVNKEYPNYYSTAGKEEYNQHDKKKAKEYLKKSGYNGEEIRLMASRDYQDQYNTAVVVQQELKDIGMNVKLEVYDWATFSDKMSDTNQWDIYPVDWNARSTIFQGFWTTKGTSVEKSMDYLNKIKAAPSVKEARGDIDAIQQYVWDELPFTLIGHKVNINAVSNNAKGYEYNLGPIFYNMSLTK</sequence>
<keyword evidence="3 5" id="KW-0732">Signal</keyword>
<dbReference type="PROSITE" id="PS01040">
    <property type="entry name" value="SBP_BACTERIAL_5"/>
    <property type="match status" value="1"/>
</dbReference>
<name>A0A3D8WZK6_PRIMG</name>
<dbReference type="GO" id="GO:1904680">
    <property type="term" value="F:peptide transmembrane transporter activity"/>
    <property type="evidence" value="ECO:0007669"/>
    <property type="project" value="TreeGrafter"/>
</dbReference>
<proteinExistence type="inferred from homology"/>
<feature type="signal peptide" evidence="5">
    <location>
        <begin position="1"/>
        <end position="27"/>
    </location>
</feature>
<dbReference type="PROSITE" id="PS51257">
    <property type="entry name" value="PROKAR_LIPOPROTEIN"/>
    <property type="match status" value="1"/>
</dbReference>
<dbReference type="GO" id="GO:0015833">
    <property type="term" value="P:peptide transport"/>
    <property type="evidence" value="ECO:0007669"/>
    <property type="project" value="TreeGrafter"/>
</dbReference>
<dbReference type="Proteomes" id="UP000256519">
    <property type="component" value="Unassembled WGS sequence"/>
</dbReference>
<feature type="chain" id="PRO_5038578026" evidence="5">
    <location>
        <begin position="28"/>
        <end position="512"/>
    </location>
</feature>
<dbReference type="PIRSF" id="PIRSF002741">
    <property type="entry name" value="MppA"/>
    <property type="match status" value="1"/>
</dbReference>
<comment type="subcellular location">
    <subcellularLocation>
        <location evidence="1">Cell membrane</location>
        <topology evidence="1">Lipid-anchor</topology>
    </subcellularLocation>
</comment>
<protein>
    <submittedName>
        <fullName evidence="7">ABC transporter substrate-binding protein</fullName>
    </submittedName>
</protein>
<dbReference type="Gene3D" id="3.10.105.10">
    <property type="entry name" value="Dipeptide-binding Protein, Domain 3"/>
    <property type="match status" value="1"/>
</dbReference>
<evidence type="ECO:0000256" key="3">
    <source>
        <dbReference type="ARBA" id="ARBA00022729"/>
    </source>
</evidence>
<dbReference type="EMBL" id="PQWM01000022">
    <property type="protein sequence ID" value="RDZ12350.1"/>
    <property type="molecule type" value="Genomic_DNA"/>
</dbReference>
<evidence type="ECO:0000256" key="1">
    <source>
        <dbReference type="ARBA" id="ARBA00004193"/>
    </source>
</evidence>
<dbReference type="RefSeq" id="WP_116076051.1">
    <property type="nucleotide sequence ID" value="NZ_CP187630.1"/>
</dbReference>
<evidence type="ECO:0000313" key="8">
    <source>
        <dbReference type="Proteomes" id="UP000256519"/>
    </source>
</evidence>
<organism evidence="7 8">
    <name type="scientific">Priestia megaterium</name>
    <name type="common">Bacillus megaterium</name>
    <dbReference type="NCBI Taxonomy" id="1404"/>
    <lineage>
        <taxon>Bacteria</taxon>
        <taxon>Bacillati</taxon>
        <taxon>Bacillota</taxon>
        <taxon>Bacilli</taxon>
        <taxon>Bacillales</taxon>
        <taxon>Bacillaceae</taxon>
        <taxon>Priestia</taxon>
    </lineage>
</organism>
<reference evidence="7 8" key="1">
    <citation type="journal article" date="2018" name="Appl. Environ. Microbiol.">
        <title>Antimicrobial susceptibility testing and tentative epidemiological cut-off values of five Bacillus species relevant for use as animal feed additives or for plant protection.</title>
        <authorList>
            <person name="Agerso Y."/>
            <person name="Stuer-Lauridsen B."/>
            <person name="Bjerre K."/>
            <person name="Jensen M.G."/>
            <person name="Johansen E."/>
            <person name="Bennedsen M."/>
            <person name="Brockmann E."/>
            <person name="Nielsen B."/>
        </authorList>
    </citation>
    <scope>NUCLEOTIDE SEQUENCE [LARGE SCALE GENOMIC DNA]</scope>
    <source>
        <strain evidence="7 8">CHCC20162</strain>
    </source>
</reference>
<feature type="region of interest" description="Disordered" evidence="4">
    <location>
        <begin position="26"/>
        <end position="53"/>
    </location>
</feature>
<dbReference type="InterPro" id="IPR023765">
    <property type="entry name" value="SBP_5_CS"/>
</dbReference>
<dbReference type="GO" id="GO:0043190">
    <property type="term" value="C:ATP-binding cassette (ABC) transporter complex"/>
    <property type="evidence" value="ECO:0007669"/>
    <property type="project" value="InterPro"/>
</dbReference>
<dbReference type="InterPro" id="IPR030678">
    <property type="entry name" value="Peptide/Ni-bd"/>
</dbReference>
<dbReference type="Pfam" id="PF00496">
    <property type="entry name" value="SBP_bac_5"/>
    <property type="match status" value="1"/>
</dbReference>
<feature type="domain" description="Solute-binding protein family 5" evidence="6">
    <location>
        <begin position="82"/>
        <end position="429"/>
    </location>
</feature>